<evidence type="ECO:0000313" key="2">
    <source>
        <dbReference type="Proteomes" id="UP000280455"/>
    </source>
</evidence>
<name>A0AAD1E4D7_9PSED</name>
<organism evidence="1 2">
    <name type="scientific">Pseudomonas chlororaphis subsp. aureofaciens</name>
    <dbReference type="NCBI Taxonomy" id="587851"/>
    <lineage>
        <taxon>Bacteria</taxon>
        <taxon>Pseudomonadati</taxon>
        <taxon>Pseudomonadota</taxon>
        <taxon>Gammaproteobacteria</taxon>
        <taxon>Pseudomonadales</taxon>
        <taxon>Pseudomonadaceae</taxon>
        <taxon>Pseudomonas</taxon>
    </lineage>
</organism>
<dbReference type="Proteomes" id="UP000280455">
    <property type="component" value="Chromosome"/>
</dbReference>
<accession>A0AAD1E4D7</accession>
<protein>
    <submittedName>
        <fullName evidence="1">Uncharacterized protein</fullName>
    </submittedName>
</protein>
<dbReference type="EMBL" id="CP027750">
    <property type="protein sequence ID" value="AZE27546.1"/>
    <property type="molecule type" value="Genomic_DNA"/>
</dbReference>
<evidence type="ECO:0000313" key="1">
    <source>
        <dbReference type="EMBL" id="AZE27546.1"/>
    </source>
</evidence>
<sequence>MSTFLFDFTSCPRSEEFSSTDKDVFSGEVIHRRFFIYQNESQGHACSQQD</sequence>
<proteinExistence type="predicted"/>
<reference evidence="1 2" key="1">
    <citation type="submission" date="2018-03" db="EMBL/GenBank/DDBJ databases">
        <title>Diversity of phytobeneficial traits revealed by whole-genome analysis of worldwide-isolated phenazine-producing Pseudomonas spp.</title>
        <authorList>
            <person name="Biessy A."/>
            <person name="Novinscak A."/>
            <person name="Blom J."/>
            <person name="Leger G."/>
            <person name="Thomashow L.S."/>
            <person name="Cazorla F.M."/>
            <person name="Josic D."/>
            <person name="Filion M."/>
        </authorList>
    </citation>
    <scope>NUCLEOTIDE SEQUENCE [LARGE SCALE GENOMIC DNA]</scope>
    <source>
        <strain evidence="1 2">ChPhzS24</strain>
    </source>
</reference>
<gene>
    <name evidence="1" type="ORF">C4K07_0734</name>
</gene>
<dbReference type="AlphaFoldDB" id="A0AAD1E4D7"/>